<sequence length="266" mass="31091">MTEDDFRQISRMAGELTGIVLADHKRNMVYSRIARRVRTLGMSTFREYLDYLEKHLDDEATDFINSLTTNLTSFFRENHHFEYLRETLLPQLRFTRKDTKRIRIWSAGSSTGMEAYSIAMVIRQVGFPSDWDVKILATDLDSEVLETGRKGVYPMSSAEGIDPALLKRFFMLSKDERSVQVKDELRNLVHFKRLNLLESWPISGMFDIIFCRNVVIYFNKDTQRILFDRFADHLPDDGHLMIGHSENLSGITTRFQNLGQTIYRKV</sequence>
<proteinExistence type="predicted"/>
<dbReference type="Gene3D" id="1.10.155.10">
    <property type="entry name" value="Chemotaxis receptor methyltransferase CheR, N-terminal domain"/>
    <property type="match status" value="1"/>
</dbReference>
<dbReference type="PANTHER" id="PTHR24422">
    <property type="entry name" value="CHEMOTAXIS PROTEIN METHYLTRANSFERASE"/>
    <property type="match status" value="1"/>
</dbReference>
<reference evidence="7 8" key="1">
    <citation type="submission" date="2020-12" db="EMBL/GenBank/DDBJ databases">
        <title>Novel Thalassolituus-related marine hydrocarbonoclastic bacteria mediated algae-derived hydrocarbons mineralization in twilight zone of the northern South China Sea.</title>
        <authorList>
            <person name="Dong C."/>
        </authorList>
    </citation>
    <scope>NUCLEOTIDE SEQUENCE [LARGE SCALE GENOMIC DNA]</scope>
    <source>
        <strain evidence="7 8">IMCC1826</strain>
    </source>
</reference>
<dbReference type="SMART" id="SM00138">
    <property type="entry name" value="MeTrc"/>
    <property type="match status" value="1"/>
</dbReference>
<evidence type="ECO:0000256" key="4">
    <source>
        <dbReference type="ARBA" id="ARBA00022691"/>
    </source>
</evidence>
<dbReference type="SUPFAM" id="SSF53335">
    <property type="entry name" value="S-adenosyl-L-methionine-dependent methyltransferases"/>
    <property type="match status" value="1"/>
</dbReference>
<accession>A0ABS7ZM84</accession>
<dbReference type="PANTHER" id="PTHR24422:SF19">
    <property type="entry name" value="CHEMOTAXIS PROTEIN METHYLTRANSFERASE"/>
    <property type="match status" value="1"/>
</dbReference>
<dbReference type="InterPro" id="IPR000780">
    <property type="entry name" value="CheR_MeTrfase"/>
</dbReference>
<gene>
    <name evidence="7" type="ORF">I9W95_04300</name>
</gene>
<dbReference type="InterPro" id="IPR050903">
    <property type="entry name" value="Bact_Chemotaxis_MeTrfase"/>
</dbReference>
<dbReference type="Pfam" id="PF03705">
    <property type="entry name" value="CheR_N"/>
    <property type="match status" value="1"/>
</dbReference>
<dbReference type="PROSITE" id="PS50123">
    <property type="entry name" value="CHER"/>
    <property type="match status" value="1"/>
</dbReference>
<comment type="function">
    <text evidence="5">Methylation of the membrane-bound methyl-accepting chemotaxis proteins (MCP) to form gamma-glutamyl methyl ester residues in MCP.</text>
</comment>
<dbReference type="InterPro" id="IPR022642">
    <property type="entry name" value="CheR_C"/>
</dbReference>
<dbReference type="EC" id="2.1.1.80" evidence="5"/>
<evidence type="ECO:0000256" key="2">
    <source>
        <dbReference type="ARBA" id="ARBA00022603"/>
    </source>
</evidence>
<keyword evidence="8" id="KW-1185">Reference proteome</keyword>
<evidence type="ECO:0000256" key="5">
    <source>
        <dbReference type="PIRNR" id="PIRNR000410"/>
    </source>
</evidence>
<evidence type="ECO:0000313" key="8">
    <source>
        <dbReference type="Proteomes" id="UP000714380"/>
    </source>
</evidence>
<dbReference type="PRINTS" id="PR00996">
    <property type="entry name" value="CHERMTFRASE"/>
</dbReference>
<feature type="domain" description="CheR-type methyltransferase" evidence="6">
    <location>
        <begin position="1"/>
        <end position="266"/>
    </location>
</feature>
<organism evidence="7 8">
    <name type="scientific">Thalassolituus marinus</name>
    <dbReference type="NCBI Taxonomy" id="671053"/>
    <lineage>
        <taxon>Bacteria</taxon>
        <taxon>Pseudomonadati</taxon>
        <taxon>Pseudomonadota</taxon>
        <taxon>Gammaproteobacteria</taxon>
        <taxon>Oceanospirillales</taxon>
        <taxon>Oceanospirillaceae</taxon>
        <taxon>Thalassolituus</taxon>
    </lineage>
</organism>
<dbReference type="InterPro" id="IPR026024">
    <property type="entry name" value="Chemotaxis_MeTrfase_CheR"/>
</dbReference>
<evidence type="ECO:0000256" key="1">
    <source>
        <dbReference type="ARBA" id="ARBA00001541"/>
    </source>
</evidence>
<protein>
    <recommendedName>
        <fullName evidence="5">Chemotaxis protein methyltransferase</fullName>
        <ecNumber evidence="5">2.1.1.80</ecNumber>
    </recommendedName>
</protein>
<dbReference type="Proteomes" id="UP000714380">
    <property type="component" value="Unassembled WGS sequence"/>
</dbReference>
<keyword evidence="2 5" id="KW-0489">Methyltransferase</keyword>
<name>A0ABS7ZM84_9GAMM</name>
<keyword evidence="3 5" id="KW-0808">Transferase</keyword>
<evidence type="ECO:0000256" key="3">
    <source>
        <dbReference type="ARBA" id="ARBA00022679"/>
    </source>
</evidence>
<evidence type="ECO:0000259" key="6">
    <source>
        <dbReference type="PROSITE" id="PS50123"/>
    </source>
</evidence>
<dbReference type="Gene3D" id="3.40.50.150">
    <property type="entry name" value="Vaccinia Virus protein VP39"/>
    <property type="match status" value="1"/>
</dbReference>
<dbReference type="InterPro" id="IPR029063">
    <property type="entry name" value="SAM-dependent_MTases_sf"/>
</dbReference>
<comment type="caution">
    <text evidence="7">The sequence shown here is derived from an EMBL/GenBank/DDBJ whole genome shotgun (WGS) entry which is preliminary data.</text>
</comment>
<dbReference type="SUPFAM" id="SSF47757">
    <property type="entry name" value="Chemotaxis receptor methyltransferase CheR, N-terminal domain"/>
    <property type="match status" value="1"/>
</dbReference>
<evidence type="ECO:0000313" key="7">
    <source>
        <dbReference type="EMBL" id="MCA6062824.1"/>
    </source>
</evidence>
<dbReference type="InterPro" id="IPR022641">
    <property type="entry name" value="CheR_N"/>
</dbReference>
<dbReference type="PIRSF" id="PIRSF000410">
    <property type="entry name" value="CheR"/>
    <property type="match status" value="1"/>
</dbReference>
<comment type="catalytic activity">
    <reaction evidence="1 5">
        <text>L-glutamyl-[protein] + S-adenosyl-L-methionine = [protein]-L-glutamate 5-O-methyl ester + S-adenosyl-L-homocysteine</text>
        <dbReference type="Rhea" id="RHEA:24452"/>
        <dbReference type="Rhea" id="RHEA-COMP:10208"/>
        <dbReference type="Rhea" id="RHEA-COMP:10311"/>
        <dbReference type="ChEBI" id="CHEBI:29973"/>
        <dbReference type="ChEBI" id="CHEBI:57856"/>
        <dbReference type="ChEBI" id="CHEBI:59789"/>
        <dbReference type="ChEBI" id="CHEBI:82795"/>
        <dbReference type="EC" id="2.1.1.80"/>
    </reaction>
</comment>
<keyword evidence="4 5" id="KW-0949">S-adenosyl-L-methionine</keyword>
<dbReference type="InterPro" id="IPR036804">
    <property type="entry name" value="CheR_N_sf"/>
</dbReference>
<dbReference type="Pfam" id="PF01739">
    <property type="entry name" value="CheR"/>
    <property type="match status" value="1"/>
</dbReference>
<dbReference type="EMBL" id="JAEDAH010000019">
    <property type="protein sequence ID" value="MCA6062824.1"/>
    <property type="molecule type" value="Genomic_DNA"/>
</dbReference>